<dbReference type="InterPro" id="IPR002018">
    <property type="entry name" value="CarbesteraseB"/>
</dbReference>
<sequence>MLPLAASLASAALYDSVVQTKYGAVQGYAAFNSTPSGDNLTNWKDITVWKGIPFAATTGGENRWKAPQPASAWNGTFDAKEFGNVCPSATQGFNDYTIDEDCLNLNIWSAANSSDAKLPVVMWSYPALSTAADPLFNGAGMADKGIVYVNYNYRTGAFGWLSHPELSEEFQQTTGHNSSGNWGMLDQFAALKWIHENIAAFGGDPDHITVMGQSAGSAATQHILNSPLTKGLIVGAIIESGVRNPHDPLCGSVAENYNTLDVSLAQGVRLLKALNVSSIAEAREISYETIAELASTTTFGSSSSSSSGESWSFSATLDYYAMPDTYYNTLVKGLAQDVPVITGNTKDESGATFNLTLSLADYLSDMNSTFSGEWLQRFLHAYAANSSLSAPGAYNSQWTDRSKVGTWGWAQLWNTAYTSPVYSYFWDHAPPGQDQGAYHESEINYVLNNLFDTDLPWTATDYEIANTLNSYWVNFIKTGNPNGVDANGQALVHWGPTTTAQTVQHVGNGWGAIPIAPKDKVDLFQEWFETQSLY</sequence>
<dbReference type="Pfam" id="PF00135">
    <property type="entry name" value="COesterase"/>
    <property type="match status" value="1"/>
</dbReference>
<dbReference type="EC" id="3.1.1.-" evidence="3"/>
<organism evidence="5 6">
    <name type="scientific">Aspergillus indologenus CBS 114.80</name>
    <dbReference type="NCBI Taxonomy" id="1450541"/>
    <lineage>
        <taxon>Eukaryota</taxon>
        <taxon>Fungi</taxon>
        <taxon>Dikarya</taxon>
        <taxon>Ascomycota</taxon>
        <taxon>Pezizomycotina</taxon>
        <taxon>Eurotiomycetes</taxon>
        <taxon>Eurotiomycetidae</taxon>
        <taxon>Eurotiales</taxon>
        <taxon>Aspergillaceae</taxon>
        <taxon>Aspergillus</taxon>
        <taxon>Aspergillus subgen. Circumdati</taxon>
    </lineage>
</organism>
<dbReference type="InterPro" id="IPR019826">
    <property type="entry name" value="Carboxylesterase_B_AS"/>
</dbReference>
<evidence type="ECO:0000256" key="1">
    <source>
        <dbReference type="ARBA" id="ARBA00005964"/>
    </source>
</evidence>
<dbReference type="AlphaFoldDB" id="A0A2V5I8B8"/>
<evidence type="ECO:0000256" key="2">
    <source>
        <dbReference type="ARBA" id="ARBA00022801"/>
    </source>
</evidence>
<dbReference type="SUPFAM" id="SSF53474">
    <property type="entry name" value="alpha/beta-Hydrolases"/>
    <property type="match status" value="1"/>
</dbReference>
<evidence type="ECO:0000313" key="5">
    <source>
        <dbReference type="EMBL" id="PYI31362.1"/>
    </source>
</evidence>
<evidence type="ECO:0000256" key="3">
    <source>
        <dbReference type="RuleBase" id="RU361235"/>
    </source>
</evidence>
<dbReference type="GO" id="GO:0016787">
    <property type="term" value="F:hydrolase activity"/>
    <property type="evidence" value="ECO:0007669"/>
    <property type="project" value="UniProtKB-KW"/>
</dbReference>
<protein>
    <recommendedName>
        <fullName evidence="3">Carboxylic ester hydrolase</fullName>
        <ecNumber evidence="3">3.1.1.-</ecNumber>
    </recommendedName>
</protein>
<dbReference type="PANTHER" id="PTHR11559">
    <property type="entry name" value="CARBOXYLESTERASE"/>
    <property type="match status" value="1"/>
</dbReference>
<keyword evidence="6" id="KW-1185">Reference proteome</keyword>
<comment type="similarity">
    <text evidence="1 3">Belongs to the type-B carboxylesterase/lipase family.</text>
</comment>
<name>A0A2V5I8B8_9EURO</name>
<dbReference type="PROSITE" id="PS00122">
    <property type="entry name" value="CARBOXYLESTERASE_B_1"/>
    <property type="match status" value="1"/>
</dbReference>
<gene>
    <name evidence="5" type="ORF">BP00DRAFT_343978</name>
</gene>
<keyword evidence="2 3" id="KW-0378">Hydrolase</keyword>
<dbReference type="InterPro" id="IPR029058">
    <property type="entry name" value="AB_hydrolase_fold"/>
</dbReference>
<dbReference type="Proteomes" id="UP000248817">
    <property type="component" value="Unassembled WGS sequence"/>
</dbReference>
<feature type="domain" description="Carboxylesterase type B" evidence="4">
    <location>
        <begin position="16"/>
        <end position="501"/>
    </location>
</feature>
<evidence type="ECO:0000259" key="4">
    <source>
        <dbReference type="Pfam" id="PF00135"/>
    </source>
</evidence>
<dbReference type="Gene3D" id="3.40.50.1820">
    <property type="entry name" value="alpha/beta hydrolase"/>
    <property type="match status" value="1"/>
</dbReference>
<dbReference type="EMBL" id="KZ825504">
    <property type="protein sequence ID" value="PYI31362.1"/>
    <property type="molecule type" value="Genomic_DNA"/>
</dbReference>
<reference evidence="5 6" key="1">
    <citation type="submission" date="2018-02" db="EMBL/GenBank/DDBJ databases">
        <title>The genomes of Aspergillus section Nigri reveals drivers in fungal speciation.</title>
        <authorList>
            <consortium name="DOE Joint Genome Institute"/>
            <person name="Vesth T.C."/>
            <person name="Nybo J."/>
            <person name="Theobald S."/>
            <person name="Brandl J."/>
            <person name="Frisvad J.C."/>
            <person name="Nielsen K.F."/>
            <person name="Lyhne E.K."/>
            <person name="Kogle M.E."/>
            <person name="Kuo A."/>
            <person name="Riley R."/>
            <person name="Clum A."/>
            <person name="Nolan M."/>
            <person name="Lipzen A."/>
            <person name="Salamov A."/>
            <person name="Henrissat B."/>
            <person name="Wiebenga A."/>
            <person name="De vries R.P."/>
            <person name="Grigoriev I.V."/>
            <person name="Mortensen U.H."/>
            <person name="Andersen M.R."/>
            <person name="Baker S.E."/>
        </authorList>
    </citation>
    <scope>NUCLEOTIDE SEQUENCE [LARGE SCALE GENOMIC DNA]</scope>
    <source>
        <strain evidence="5 6">CBS 114.80</strain>
    </source>
</reference>
<accession>A0A2V5I8B8</accession>
<dbReference type="InterPro" id="IPR050309">
    <property type="entry name" value="Type-B_Carboxylest/Lipase"/>
</dbReference>
<proteinExistence type="inferred from homology"/>
<evidence type="ECO:0000313" key="6">
    <source>
        <dbReference type="Proteomes" id="UP000248817"/>
    </source>
</evidence>